<dbReference type="InterPro" id="IPR011013">
    <property type="entry name" value="Gal_mutarotase_sf_dom"/>
</dbReference>
<dbReference type="AlphaFoldDB" id="A0A0C2IWC4"/>
<dbReference type="GO" id="GO:0047938">
    <property type="term" value="F:glucose-6-phosphate 1-epimerase activity"/>
    <property type="evidence" value="ECO:0007669"/>
    <property type="project" value="UniProtKB-UniRule"/>
</dbReference>
<name>A0A0C2IWC4_9PEZI</name>
<protein>
    <recommendedName>
        <fullName evidence="3 5">Glucose-6-phosphate 1-epimerase</fullName>
        <ecNumber evidence="3 5">5.1.3.15</ecNumber>
    </recommendedName>
</protein>
<dbReference type="Proteomes" id="UP000031575">
    <property type="component" value="Unassembled WGS sequence"/>
</dbReference>
<dbReference type="GO" id="GO:0005737">
    <property type="term" value="C:cytoplasm"/>
    <property type="evidence" value="ECO:0007669"/>
    <property type="project" value="TreeGrafter"/>
</dbReference>
<dbReference type="GO" id="GO:0030246">
    <property type="term" value="F:carbohydrate binding"/>
    <property type="evidence" value="ECO:0007669"/>
    <property type="project" value="UniProtKB-UniRule"/>
</dbReference>
<dbReference type="GeneID" id="63680758"/>
<dbReference type="SUPFAM" id="SSF74650">
    <property type="entry name" value="Galactose mutarotase-like"/>
    <property type="match status" value="1"/>
</dbReference>
<feature type="active site" evidence="6">
    <location>
        <position position="205"/>
    </location>
</feature>
<evidence type="ECO:0000256" key="3">
    <source>
        <dbReference type="ARBA" id="ARBA00012083"/>
    </source>
</evidence>
<dbReference type="PIRSF" id="PIRSF016020">
    <property type="entry name" value="PHexose_mutarotase"/>
    <property type="match status" value="1"/>
</dbReference>
<feature type="binding site" evidence="7">
    <location>
        <position position="108"/>
    </location>
    <ligand>
        <name>substrate</name>
    </ligand>
</feature>
<comment type="similarity">
    <text evidence="2 5">Belongs to the glucose-6-phosphate 1-epimerase family.</text>
</comment>
<evidence type="ECO:0000256" key="8">
    <source>
        <dbReference type="SAM" id="MobiDB-lite"/>
    </source>
</evidence>
<organism evidence="9 10">
    <name type="scientific">Sporothrix brasiliensis 5110</name>
    <dbReference type="NCBI Taxonomy" id="1398154"/>
    <lineage>
        <taxon>Eukaryota</taxon>
        <taxon>Fungi</taxon>
        <taxon>Dikarya</taxon>
        <taxon>Ascomycota</taxon>
        <taxon>Pezizomycotina</taxon>
        <taxon>Sordariomycetes</taxon>
        <taxon>Sordariomycetidae</taxon>
        <taxon>Ophiostomatales</taxon>
        <taxon>Ophiostomataceae</taxon>
        <taxon>Sporothrix</taxon>
    </lineage>
</organism>
<feature type="binding site" evidence="7">
    <location>
        <position position="103"/>
    </location>
    <ligand>
        <name>substrate</name>
    </ligand>
</feature>
<comment type="caution">
    <text evidence="9">The sequence shown here is derived from an EMBL/GenBank/DDBJ whole genome shotgun (WGS) entry which is preliminary data.</text>
</comment>
<evidence type="ECO:0000256" key="6">
    <source>
        <dbReference type="PIRSR" id="PIRSR016020-1"/>
    </source>
</evidence>
<dbReference type="PANTHER" id="PTHR11122">
    <property type="entry name" value="APOSPORY-ASSOCIATED PROTEIN C-RELATED"/>
    <property type="match status" value="1"/>
</dbReference>
<evidence type="ECO:0000256" key="2">
    <source>
        <dbReference type="ARBA" id="ARBA00005866"/>
    </source>
</evidence>
<proteinExistence type="inferred from homology"/>
<dbReference type="InterPro" id="IPR014718">
    <property type="entry name" value="GH-type_carb-bd"/>
</dbReference>
<sequence length="338" mass="35158">MDRRNKPSALAATPAPPPQARVDLVGDRVTAVLPSGESVEILLTGATVLSWKGAVHGGEPAERLFLSEGAVLDGSKAVRGGIPIVFPVFGQSPADVPTSKLPQHGLARTSRWEFLGKSTSESDGKAGAGAGAGASSSTKAAAGSSNGVQLDFGLSAASADPALRALWPYDFALLYRVTLAPGSLATAIVVTNEGSAAFDFQVLLHTYLRVDDIAQVGVDGLAGASYLDKVEGFKEKTQAATGPVDITGETDRVYVPAQGASQPLTVLQGGRPLYGVQRDNLADVVVWNPWTEKVKSIGDFAPKDGYKNMLCVEPGSVSSWQTLEPNDAFEGAQVITLL</sequence>
<feature type="region of interest" description="Disordered" evidence="8">
    <location>
        <begin position="1"/>
        <end position="21"/>
    </location>
</feature>
<dbReference type="CDD" id="cd09020">
    <property type="entry name" value="D-hex-6-P-epi_like"/>
    <property type="match status" value="1"/>
</dbReference>
<dbReference type="EMBL" id="AWTV01000009">
    <property type="protein sequence ID" value="KIH89292.1"/>
    <property type="molecule type" value="Genomic_DNA"/>
</dbReference>
<dbReference type="HOGENOM" id="CLU_048345_1_0_1"/>
<dbReference type="InterPro" id="IPR025532">
    <property type="entry name" value="G6P_1-epimerase"/>
</dbReference>
<dbReference type="Gene3D" id="2.70.98.10">
    <property type="match status" value="1"/>
</dbReference>
<evidence type="ECO:0000256" key="1">
    <source>
        <dbReference type="ARBA" id="ARBA00001096"/>
    </source>
</evidence>
<feature type="active site" evidence="6">
    <location>
        <position position="313"/>
    </location>
</feature>
<evidence type="ECO:0000256" key="4">
    <source>
        <dbReference type="ARBA" id="ARBA00023235"/>
    </source>
</evidence>
<evidence type="ECO:0000256" key="5">
    <source>
        <dbReference type="PIRNR" id="PIRNR016020"/>
    </source>
</evidence>
<comment type="function">
    <text evidence="5">Catalyzes the interconversion between the alpha and beta anomers from at least three hexose 6-phosphate sugars (Glc6P, Gal6P, and Man6P).</text>
</comment>
<dbReference type="OrthoDB" id="1659429at2759"/>
<dbReference type="PANTHER" id="PTHR11122:SF13">
    <property type="entry name" value="GLUCOSE-6-PHOSPHATE 1-EPIMERASE"/>
    <property type="match status" value="1"/>
</dbReference>
<keyword evidence="10" id="KW-1185">Reference proteome</keyword>
<gene>
    <name evidence="9" type="ORF">SPBR_07583</name>
</gene>
<feature type="binding site" evidence="7">
    <location>
        <position position="79"/>
    </location>
    <ligand>
        <name>substrate</name>
    </ligand>
</feature>
<dbReference type="GO" id="GO:0005975">
    <property type="term" value="P:carbohydrate metabolic process"/>
    <property type="evidence" value="ECO:0007669"/>
    <property type="project" value="InterPro"/>
</dbReference>
<evidence type="ECO:0000256" key="7">
    <source>
        <dbReference type="PIRSR" id="PIRSR016020-2"/>
    </source>
</evidence>
<dbReference type="InterPro" id="IPR008183">
    <property type="entry name" value="Aldose_1/G6P_1-epimerase"/>
</dbReference>
<dbReference type="RefSeq" id="XP_040617302.1">
    <property type="nucleotide sequence ID" value="XM_040765837.1"/>
</dbReference>
<evidence type="ECO:0000313" key="10">
    <source>
        <dbReference type="Proteomes" id="UP000031575"/>
    </source>
</evidence>
<keyword evidence="4 5" id="KW-0413">Isomerase</keyword>
<dbReference type="Pfam" id="PF01263">
    <property type="entry name" value="Aldose_epim"/>
    <property type="match status" value="1"/>
</dbReference>
<reference evidence="9 10" key="1">
    <citation type="journal article" date="2014" name="BMC Genomics">
        <title>Comparative genomics of the major fungal agents of human and animal Sporotrichosis: Sporothrix schenckii and Sporothrix brasiliensis.</title>
        <authorList>
            <person name="Teixeira M.M."/>
            <person name="de Almeida L.G."/>
            <person name="Kubitschek-Barreira P."/>
            <person name="Alves F.L."/>
            <person name="Kioshima E.S."/>
            <person name="Abadio A.K."/>
            <person name="Fernandes L."/>
            <person name="Derengowski L.S."/>
            <person name="Ferreira K.S."/>
            <person name="Souza R.C."/>
            <person name="Ruiz J.C."/>
            <person name="de Andrade N.C."/>
            <person name="Paes H.C."/>
            <person name="Nicola A.M."/>
            <person name="Albuquerque P."/>
            <person name="Gerber A.L."/>
            <person name="Martins V.P."/>
            <person name="Peconick L.D."/>
            <person name="Neto A.V."/>
            <person name="Chaucanez C.B."/>
            <person name="Silva P.A."/>
            <person name="Cunha O.L."/>
            <person name="de Oliveira F.F."/>
            <person name="dos Santos T.C."/>
            <person name="Barros A.L."/>
            <person name="Soares M.A."/>
            <person name="de Oliveira L.M."/>
            <person name="Marini M.M."/>
            <person name="Villalobos-Duno H."/>
            <person name="Cunha M.M."/>
            <person name="de Hoog S."/>
            <person name="da Silveira J.F."/>
            <person name="Henrissat B."/>
            <person name="Nino-Vega G.A."/>
            <person name="Cisalpino P.S."/>
            <person name="Mora-Montes H.M."/>
            <person name="Almeida S.R."/>
            <person name="Stajich J.E."/>
            <person name="Lopes-Bezerra L.M."/>
            <person name="Vasconcelos A.T."/>
            <person name="Felipe M.S."/>
        </authorList>
    </citation>
    <scope>NUCLEOTIDE SEQUENCE [LARGE SCALE GENOMIC DNA]</scope>
    <source>
        <strain evidence="9 10">5110</strain>
    </source>
</reference>
<dbReference type="EC" id="5.1.3.15" evidence="3 5"/>
<dbReference type="VEuPathDB" id="FungiDB:SPBR_07583"/>
<comment type="catalytic activity">
    <reaction evidence="1">
        <text>alpha-D-glucose 6-phosphate = beta-D-glucose 6-phosphate</text>
        <dbReference type="Rhea" id="RHEA:16249"/>
        <dbReference type="ChEBI" id="CHEBI:58225"/>
        <dbReference type="ChEBI" id="CHEBI:58247"/>
        <dbReference type="EC" id="5.1.3.15"/>
    </reaction>
</comment>
<accession>A0A0C2IWC4</accession>
<evidence type="ECO:0000313" key="9">
    <source>
        <dbReference type="EMBL" id="KIH89292.1"/>
    </source>
</evidence>